<gene>
    <name evidence="2" type="ORF">E7Z74_02150</name>
</gene>
<name>A0A8T3VG33_9EURY</name>
<comment type="caution">
    <text evidence="2">The sequence shown here is derived from an EMBL/GenBank/DDBJ whole genome shotgun (WGS) entry which is preliminary data.</text>
</comment>
<proteinExistence type="predicted"/>
<feature type="transmembrane region" description="Helical" evidence="1">
    <location>
        <begin position="42"/>
        <end position="66"/>
    </location>
</feature>
<keyword evidence="1" id="KW-0472">Membrane</keyword>
<organism evidence="2 3">
    <name type="scientific">Methanobrevibacter millerae</name>
    <dbReference type="NCBI Taxonomy" id="230361"/>
    <lineage>
        <taxon>Archaea</taxon>
        <taxon>Methanobacteriati</taxon>
        <taxon>Methanobacteriota</taxon>
        <taxon>Methanomada group</taxon>
        <taxon>Methanobacteria</taxon>
        <taxon>Methanobacteriales</taxon>
        <taxon>Methanobacteriaceae</taxon>
        <taxon>Methanobrevibacter</taxon>
    </lineage>
</organism>
<protein>
    <submittedName>
        <fullName evidence="2">Uncharacterized protein</fullName>
    </submittedName>
</protein>
<sequence length="72" mass="8380">MPIPGLDEYTIRSYINKFLLLLGIVIIIYAVLWILAELKIIPVIFFAIFPQIVLLLIGIFIVYIAISKRRQY</sequence>
<reference evidence="2" key="1">
    <citation type="submission" date="2019-04" db="EMBL/GenBank/DDBJ databases">
        <title>Evolution of Biomass-Degrading Anaerobic Consortia Revealed by Metagenomics.</title>
        <authorList>
            <person name="Peng X."/>
        </authorList>
    </citation>
    <scope>NUCLEOTIDE SEQUENCE</scope>
    <source>
        <strain evidence="2">SIG13</strain>
    </source>
</reference>
<accession>A0A8T3VG33</accession>
<evidence type="ECO:0000313" key="2">
    <source>
        <dbReference type="EMBL" id="MBE6510062.1"/>
    </source>
</evidence>
<evidence type="ECO:0000256" key="1">
    <source>
        <dbReference type="SAM" id="Phobius"/>
    </source>
</evidence>
<keyword evidence="1" id="KW-1133">Transmembrane helix</keyword>
<evidence type="ECO:0000313" key="3">
    <source>
        <dbReference type="Proteomes" id="UP000713479"/>
    </source>
</evidence>
<dbReference type="EMBL" id="SUTF01000002">
    <property type="protein sequence ID" value="MBE6510062.1"/>
    <property type="molecule type" value="Genomic_DNA"/>
</dbReference>
<keyword evidence="1" id="KW-0812">Transmembrane</keyword>
<dbReference type="AlphaFoldDB" id="A0A8T3VG33"/>
<dbReference type="Proteomes" id="UP000713479">
    <property type="component" value="Unassembled WGS sequence"/>
</dbReference>
<feature type="transmembrane region" description="Helical" evidence="1">
    <location>
        <begin position="18"/>
        <end position="36"/>
    </location>
</feature>